<proteinExistence type="predicted"/>
<name>A0A8J9ZJ86_BRALA</name>
<evidence type="ECO:0000313" key="3">
    <source>
        <dbReference type="Proteomes" id="UP000838412"/>
    </source>
</evidence>
<organism evidence="2 3">
    <name type="scientific">Branchiostoma lanceolatum</name>
    <name type="common">Common lancelet</name>
    <name type="synonym">Amphioxus lanceolatum</name>
    <dbReference type="NCBI Taxonomy" id="7740"/>
    <lineage>
        <taxon>Eukaryota</taxon>
        <taxon>Metazoa</taxon>
        <taxon>Chordata</taxon>
        <taxon>Cephalochordata</taxon>
        <taxon>Leptocardii</taxon>
        <taxon>Amphioxiformes</taxon>
        <taxon>Branchiostomatidae</taxon>
        <taxon>Branchiostoma</taxon>
    </lineage>
</organism>
<dbReference type="AlphaFoldDB" id="A0A8J9ZJ86"/>
<dbReference type="OrthoDB" id="5985115at2759"/>
<feature type="compositionally biased region" description="Polar residues" evidence="1">
    <location>
        <begin position="403"/>
        <end position="423"/>
    </location>
</feature>
<accession>A0A8J9ZJ86</accession>
<evidence type="ECO:0000256" key="1">
    <source>
        <dbReference type="SAM" id="MobiDB-lite"/>
    </source>
</evidence>
<feature type="region of interest" description="Disordered" evidence="1">
    <location>
        <begin position="398"/>
        <end position="438"/>
    </location>
</feature>
<protein>
    <submittedName>
        <fullName evidence="2">Hypp1582 protein</fullName>
    </submittedName>
</protein>
<dbReference type="Pfam" id="PF13148">
    <property type="entry name" value="DUF3987"/>
    <property type="match status" value="1"/>
</dbReference>
<dbReference type="EMBL" id="OV696687">
    <property type="protein sequence ID" value="CAH1255648.1"/>
    <property type="molecule type" value="Genomic_DNA"/>
</dbReference>
<gene>
    <name evidence="2" type="primary">Hypp1582</name>
    <name evidence="2" type="ORF">BLAG_LOCUS14618</name>
</gene>
<dbReference type="Proteomes" id="UP000838412">
    <property type="component" value="Chromosome 2"/>
</dbReference>
<evidence type="ECO:0000313" key="2">
    <source>
        <dbReference type="EMBL" id="CAH1255648.1"/>
    </source>
</evidence>
<sequence>MSCSKSLKATDLHSSWKVEFDWKDFPEELVQGCCAIASVLCVPTVAVLYSLITVAAFAVSHAQVSPPDTKWRENVLLWTAICLPTGAGKSTICKWIQELVTDVYTKLRKDHTDSGSPSAGFTEMWSAEEMTFPKLGEVMCLNGKRDLQIRDELSSFLAQLGMYSNKAGMLDTPESSMMLQLYNGTSWTRKTVMGNANFEMDKTALNLLGFCQPDVMYGVMSQHSNIERGLSSRFLLAVPKPVLGTYQSLKLKAGQDGRKEVYEEFRMLLVDALFAVIKHKRDNEKTEDSAEGDVTMFEVEEGPESVLERTYDTFQEKIRKMMLEDNLMCSLFSKGKGQILRVSAALWLLFHAVDKPDKVSNSLDSGLSLPTVIPERVVSAAVAVVTYSIHQTGLLHGRRHNENAGTVDNSTTDVPRKPASTTDVPHLESASASRRTTNFGGQTLSGSILLVPGRVLSVKNLLTKRFFKTRGKKEVADTMLVMQDQHLGEVKTLSHRGGQRVYFVKHDILGLPDADKTAAIVALAQHGVNIKEYADTLVDSEAEGDLNKSIEANEVIAGEKRKLCAASTMLSPLCDADDDDDFAPTTNKRRSI</sequence>
<keyword evidence="3" id="KW-1185">Reference proteome</keyword>
<reference evidence="2" key="1">
    <citation type="submission" date="2022-01" db="EMBL/GenBank/DDBJ databases">
        <authorList>
            <person name="Braso-Vives M."/>
        </authorList>
    </citation>
    <scope>NUCLEOTIDE SEQUENCE</scope>
</reference>
<dbReference type="InterPro" id="IPR025048">
    <property type="entry name" value="DUF3987"/>
</dbReference>